<protein>
    <recommendedName>
        <fullName evidence="7 20">UDP-N-acetylenolpyruvoylglucosamine reductase</fullName>
        <ecNumber evidence="6 20">1.3.1.98</ecNumber>
    </recommendedName>
    <alternativeName>
        <fullName evidence="18 20">UDP-N-acetylmuramate dehydrogenase</fullName>
    </alternativeName>
</protein>
<evidence type="ECO:0000313" key="22">
    <source>
        <dbReference type="EMBL" id="SET88362.1"/>
    </source>
</evidence>
<evidence type="ECO:0000256" key="18">
    <source>
        <dbReference type="ARBA" id="ARBA00031026"/>
    </source>
</evidence>
<dbReference type="GO" id="GO:0071949">
    <property type="term" value="F:FAD binding"/>
    <property type="evidence" value="ECO:0007669"/>
    <property type="project" value="InterPro"/>
</dbReference>
<dbReference type="Pfam" id="PF02873">
    <property type="entry name" value="MurB_C"/>
    <property type="match status" value="1"/>
</dbReference>
<keyword evidence="13 20" id="KW-0133">Cell shape</keyword>
<dbReference type="UniPathway" id="UPA00219"/>
<name>A0A1I0HYQ3_9GAMM</name>
<keyword evidence="15 20" id="KW-0560">Oxidoreductase</keyword>
<keyword evidence="12 20" id="KW-0521">NADP</keyword>
<evidence type="ECO:0000256" key="5">
    <source>
        <dbReference type="ARBA" id="ARBA00010485"/>
    </source>
</evidence>
<dbReference type="Gene3D" id="3.30.465.10">
    <property type="match status" value="1"/>
</dbReference>
<dbReference type="InterPro" id="IPR016166">
    <property type="entry name" value="FAD-bd_PCMH"/>
</dbReference>
<feature type="domain" description="FAD-binding PCMH-type" evidence="21">
    <location>
        <begin position="41"/>
        <end position="206"/>
    </location>
</feature>
<dbReference type="InterPro" id="IPR003170">
    <property type="entry name" value="MurB"/>
</dbReference>
<dbReference type="STRING" id="430453.SAMN04487962_13610"/>
<evidence type="ECO:0000256" key="15">
    <source>
        <dbReference type="ARBA" id="ARBA00023002"/>
    </source>
</evidence>
<dbReference type="GO" id="GO:0071555">
    <property type="term" value="P:cell wall organization"/>
    <property type="evidence" value="ECO:0007669"/>
    <property type="project" value="UniProtKB-KW"/>
</dbReference>
<evidence type="ECO:0000256" key="13">
    <source>
        <dbReference type="ARBA" id="ARBA00022960"/>
    </source>
</evidence>
<dbReference type="SUPFAM" id="SSF56176">
    <property type="entry name" value="FAD-binding/transporter-associated domain-like"/>
    <property type="match status" value="1"/>
</dbReference>
<evidence type="ECO:0000256" key="11">
    <source>
        <dbReference type="ARBA" id="ARBA00022827"/>
    </source>
</evidence>
<comment type="function">
    <text evidence="2 20">Cell wall formation.</text>
</comment>
<evidence type="ECO:0000256" key="12">
    <source>
        <dbReference type="ARBA" id="ARBA00022857"/>
    </source>
</evidence>
<evidence type="ECO:0000259" key="21">
    <source>
        <dbReference type="PROSITE" id="PS51387"/>
    </source>
</evidence>
<dbReference type="OrthoDB" id="9804753at2"/>
<reference evidence="23" key="1">
    <citation type="submission" date="2016-10" db="EMBL/GenBank/DDBJ databases">
        <authorList>
            <person name="Varghese N."/>
            <person name="Submissions S."/>
        </authorList>
    </citation>
    <scope>NUCLEOTIDE SEQUENCE [LARGE SCALE GENOMIC DNA]</scope>
    <source>
        <strain evidence="23">CGMCC 1.6489</strain>
    </source>
</reference>
<dbReference type="InterPro" id="IPR036318">
    <property type="entry name" value="FAD-bd_PCMH-like_sf"/>
</dbReference>
<evidence type="ECO:0000256" key="19">
    <source>
        <dbReference type="ARBA" id="ARBA00048914"/>
    </source>
</evidence>
<sequence>MCSRSSDCATADARHIRSLSVICPGGVRTSVDLAAMSRWRIGGLADVVVEPASLEELVKLRRWLNVQKLPHVIIGGTSNLLFSDLGLKVICVRLGARLAEYSVEGTRVSAEAGIWVPGLARIAMKAGLTGIEHTCGIPGTLGGLVCMNGGSLRNGIGDVIDKVTSVAADGSVKVRSRDECAFSYRSSVFQATDEVVASATVRLARGEVSTIRRTMLGILAQRRRKFPLKQPNCGSVFVSDPAMYDRFGPPGKIMEDLGFKGVACGGAAVAESHGNFIVNRHQAHAEDVLSLIRDMKKAARERTGEDLKVETIALDEFGQRIVI</sequence>
<evidence type="ECO:0000256" key="14">
    <source>
        <dbReference type="ARBA" id="ARBA00022984"/>
    </source>
</evidence>
<evidence type="ECO:0000256" key="6">
    <source>
        <dbReference type="ARBA" id="ARBA00012518"/>
    </source>
</evidence>
<dbReference type="InterPro" id="IPR016167">
    <property type="entry name" value="FAD-bd_PCMH_sub1"/>
</dbReference>
<evidence type="ECO:0000256" key="3">
    <source>
        <dbReference type="ARBA" id="ARBA00004496"/>
    </source>
</evidence>
<comment type="subcellular location">
    <subcellularLocation>
        <location evidence="3 20">Cytoplasm</location>
    </subcellularLocation>
</comment>
<keyword evidence="10 20" id="KW-0285">Flavoprotein</keyword>
<keyword evidence="23" id="KW-1185">Reference proteome</keyword>
<dbReference type="Proteomes" id="UP000198762">
    <property type="component" value="Unassembled WGS sequence"/>
</dbReference>
<keyword evidence="11 20" id="KW-0274">FAD</keyword>
<dbReference type="AlphaFoldDB" id="A0A1I0HYQ3"/>
<evidence type="ECO:0000256" key="9">
    <source>
        <dbReference type="ARBA" id="ARBA00022618"/>
    </source>
</evidence>
<feature type="active site" evidence="20">
    <location>
        <position position="310"/>
    </location>
</feature>
<proteinExistence type="inferred from homology"/>
<comment type="cofactor">
    <cofactor evidence="1 20">
        <name>FAD</name>
        <dbReference type="ChEBI" id="CHEBI:57692"/>
    </cofactor>
</comment>
<keyword evidence="17 20" id="KW-0961">Cell wall biogenesis/degradation</keyword>
<comment type="similarity">
    <text evidence="5 20">Belongs to the MurB family.</text>
</comment>
<dbReference type="GO" id="GO:0009252">
    <property type="term" value="P:peptidoglycan biosynthetic process"/>
    <property type="evidence" value="ECO:0007669"/>
    <property type="project" value="UniProtKB-UniRule"/>
</dbReference>
<evidence type="ECO:0000256" key="4">
    <source>
        <dbReference type="ARBA" id="ARBA00004752"/>
    </source>
</evidence>
<feature type="active site" description="Proton donor" evidence="20">
    <location>
        <position position="235"/>
    </location>
</feature>
<keyword evidence="14 20" id="KW-0573">Peptidoglycan synthesis</keyword>
<dbReference type="InterPro" id="IPR011601">
    <property type="entry name" value="MurB_C"/>
</dbReference>
<organism evidence="22 23">
    <name type="scientific">Marinobacter segnicrescens</name>
    <dbReference type="NCBI Taxonomy" id="430453"/>
    <lineage>
        <taxon>Bacteria</taxon>
        <taxon>Pseudomonadati</taxon>
        <taxon>Pseudomonadota</taxon>
        <taxon>Gammaproteobacteria</taxon>
        <taxon>Pseudomonadales</taxon>
        <taxon>Marinobacteraceae</taxon>
        <taxon>Marinobacter</taxon>
    </lineage>
</organism>
<dbReference type="EC" id="1.3.1.98" evidence="6 20"/>
<keyword evidence="9 20" id="KW-0132">Cell division</keyword>
<evidence type="ECO:0000256" key="1">
    <source>
        <dbReference type="ARBA" id="ARBA00001974"/>
    </source>
</evidence>
<dbReference type="Gene3D" id="3.90.78.10">
    <property type="entry name" value="UDP-N-acetylenolpyruvoylglucosamine reductase, C-terminal domain"/>
    <property type="match status" value="1"/>
</dbReference>
<dbReference type="PANTHER" id="PTHR21071">
    <property type="entry name" value="UDP-N-ACETYLENOLPYRUVOYLGLUCOSAMINE REDUCTASE"/>
    <property type="match status" value="1"/>
</dbReference>
<evidence type="ECO:0000256" key="10">
    <source>
        <dbReference type="ARBA" id="ARBA00022630"/>
    </source>
</evidence>
<feature type="active site" evidence="20">
    <location>
        <position position="185"/>
    </location>
</feature>
<evidence type="ECO:0000256" key="2">
    <source>
        <dbReference type="ARBA" id="ARBA00003921"/>
    </source>
</evidence>
<dbReference type="NCBIfam" id="TIGR00179">
    <property type="entry name" value="murB"/>
    <property type="match status" value="1"/>
</dbReference>
<dbReference type="InterPro" id="IPR006094">
    <property type="entry name" value="Oxid_FAD_bind_N"/>
</dbReference>
<dbReference type="InterPro" id="IPR016169">
    <property type="entry name" value="FAD-bd_PCMH_sub2"/>
</dbReference>
<dbReference type="GO" id="GO:0051301">
    <property type="term" value="P:cell division"/>
    <property type="evidence" value="ECO:0007669"/>
    <property type="project" value="UniProtKB-KW"/>
</dbReference>
<dbReference type="Pfam" id="PF01565">
    <property type="entry name" value="FAD_binding_4"/>
    <property type="match status" value="1"/>
</dbReference>
<evidence type="ECO:0000256" key="17">
    <source>
        <dbReference type="ARBA" id="ARBA00023316"/>
    </source>
</evidence>
<dbReference type="GO" id="GO:0008360">
    <property type="term" value="P:regulation of cell shape"/>
    <property type="evidence" value="ECO:0007669"/>
    <property type="project" value="UniProtKB-KW"/>
</dbReference>
<dbReference type="GO" id="GO:0008762">
    <property type="term" value="F:UDP-N-acetylmuramate dehydrogenase activity"/>
    <property type="evidence" value="ECO:0007669"/>
    <property type="project" value="UniProtKB-UniRule"/>
</dbReference>
<evidence type="ECO:0000256" key="7">
    <source>
        <dbReference type="ARBA" id="ARBA00015188"/>
    </source>
</evidence>
<accession>A0A1I0HYQ3</accession>
<evidence type="ECO:0000256" key="8">
    <source>
        <dbReference type="ARBA" id="ARBA00022490"/>
    </source>
</evidence>
<evidence type="ECO:0000313" key="23">
    <source>
        <dbReference type="Proteomes" id="UP000198762"/>
    </source>
</evidence>
<keyword evidence="8 20" id="KW-0963">Cytoplasm</keyword>
<keyword evidence="16 20" id="KW-0131">Cell cycle</keyword>
<dbReference type="InterPro" id="IPR036635">
    <property type="entry name" value="MurB_C_sf"/>
</dbReference>
<dbReference type="SUPFAM" id="SSF56194">
    <property type="entry name" value="Uridine diphospho-N-Acetylenolpyruvylglucosamine reductase, MurB, C-terminal domain"/>
    <property type="match status" value="1"/>
</dbReference>
<dbReference type="PANTHER" id="PTHR21071:SF4">
    <property type="entry name" value="UDP-N-ACETYLENOLPYRUVOYLGLUCOSAMINE REDUCTASE"/>
    <property type="match status" value="1"/>
</dbReference>
<dbReference type="Gene3D" id="3.30.43.10">
    <property type="entry name" value="Uridine Diphospho-n-acetylenolpyruvylglucosamine Reductase, domain 2"/>
    <property type="match status" value="1"/>
</dbReference>
<dbReference type="HAMAP" id="MF_00037">
    <property type="entry name" value="MurB"/>
    <property type="match status" value="1"/>
</dbReference>
<dbReference type="GO" id="GO:0005829">
    <property type="term" value="C:cytosol"/>
    <property type="evidence" value="ECO:0007669"/>
    <property type="project" value="TreeGrafter"/>
</dbReference>
<evidence type="ECO:0000256" key="20">
    <source>
        <dbReference type="HAMAP-Rule" id="MF_00037"/>
    </source>
</evidence>
<comment type="pathway">
    <text evidence="4 20">Cell wall biogenesis; peptidoglycan biosynthesis.</text>
</comment>
<comment type="catalytic activity">
    <reaction evidence="19 20">
        <text>UDP-N-acetyl-alpha-D-muramate + NADP(+) = UDP-N-acetyl-3-O-(1-carboxyvinyl)-alpha-D-glucosamine + NADPH + H(+)</text>
        <dbReference type="Rhea" id="RHEA:12248"/>
        <dbReference type="ChEBI" id="CHEBI:15378"/>
        <dbReference type="ChEBI" id="CHEBI:57783"/>
        <dbReference type="ChEBI" id="CHEBI:58349"/>
        <dbReference type="ChEBI" id="CHEBI:68483"/>
        <dbReference type="ChEBI" id="CHEBI:70757"/>
        <dbReference type="EC" id="1.3.1.98"/>
    </reaction>
</comment>
<dbReference type="PROSITE" id="PS51387">
    <property type="entry name" value="FAD_PCMH"/>
    <property type="match status" value="1"/>
</dbReference>
<gene>
    <name evidence="20" type="primary">murB</name>
    <name evidence="22" type="ORF">SAMN04487962_13610</name>
</gene>
<dbReference type="EMBL" id="FOHZ01000036">
    <property type="protein sequence ID" value="SET88362.1"/>
    <property type="molecule type" value="Genomic_DNA"/>
</dbReference>
<evidence type="ECO:0000256" key="16">
    <source>
        <dbReference type="ARBA" id="ARBA00023306"/>
    </source>
</evidence>